<name>A0A2S4HGG9_9GAMM</name>
<dbReference type="InterPro" id="IPR002347">
    <property type="entry name" value="SDR_fam"/>
</dbReference>
<protein>
    <submittedName>
        <fullName evidence="3">Pteridine reductase</fullName>
    </submittedName>
</protein>
<dbReference type="PANTHER" id="PTHR43639">
    <property type="entry name" value="OXIDOREDUCTASE, SHORT-CHAIN DEHYDROGENASE/REDUCTASE FAMILY (AFU_ORTHOLOGUE AFUA_5G02870)"/>
    <property type="match status" value="1"/>
</dbReference>
<sequence>MGIGASESDRAVLPVALVTGAAQRLGAEICRTLHARGYRIVIHYRSSGEAASELCEALNTLRPESAVTLSADMNSLVDVEALAAKAVSQWQRLDVLVNNASSFYPTPMASVTESQWDDLFGSNLKGAFFLSQALAPALKKSAGCIVNLVDIYGSKPLKSYPAYSMAKAGVAMMTQSLALELAPEVRVNGVSPGAILWPAEETEYSIQEKQELTQRVPLRRQGEASDIAQTVAFLVVDAPYISGQIIAVDGGRSVIL</sequence>
<dbReference type="AlphaFoldDB" id="A0A2S4HGG9"/>
<evidence type="ECO:0000313" key="3">
    <source>
        <dbReference type="EMBL" id="POP52791.1"/>
    </source>
</evidence>
<dbReference type="PRINTS" id="PR00080">
    <property type="entry name" value="SDRFAMILY"/>
</dbReference>
<reference evidence="3" key="1">
    <citation type="submission" date="2018-01" db="EMBL/GenBank/DDBJ databases">
        <authorList>
            <person name="Yu X.-D."/>
        </authorList>
    </citation>
    <scope>NUCLEOTIDE SEQUENCE</scope>
    <source>
        <strain evidence="3">ZX-21</strain>
    </source>
</reference>
<dbReference type="InterPro" id="IPR020904">
    <property type="entry name" value="Sc_DH/Rdtase_CS"/>
</dbReference>
<evidence type="ECO:0000256" key="1">
    <source>
        <dbReference type="ARBA" id="ARBA00006484"/>
    </source>
</evidence>
<dbReference type="InterPro" id="IPR036291">
    <property type="entry name" value="NAD(P)-bd_dom_sf"/>
</dbReference>
<proteinExistence type="inferred from homology"/>
<dbReference type="OrthoDB" id="9793499at2"/>
<organism evidence="3 4">
    <name type="scientific">Zhongshania marina</name>
    <dbReference type="NCBI Taxonomy" id="2304603"/>
    <lineage>
        <taxon>Bacteria</taxon>
        <taxon>Pseudomonadati</taxon>
        <taxon>Pseudomonadota</taxon>
        <taxon>Gammaproteobacteria</taxon>
        <taxon>Cellvibrionales</taxon>
        <taxon>Spongiibacteraceae</taxon>
        <taxon>Zhongshania</taxon>
    </lineage>
</organism>
<dbReference type="EMBL" id="PQGG01000024">
    <property type="protein sequence ID" value="POP52791.1"/>
    <property type="molecule type" value="Genomic_DNA"/>
</dbReference>
<dbReference type="FunFam" id="3.40.50.720:FF:000084">
    <property type="entry name" value="Short-chain dehydrogenase reductase"/>
    <property type="match status" value="1"/>
</dbReference>
<dbReference type="Proteomes" id="UP000237222">
    <property type="component" value="Unassembled WGS sequence"/>
</dbReference>
<gene>
    <name evidence="3" type="ORF">C0068_10315</name>
</gene>
<dbReference type="SUPFAM" id="SSF51735">
    <property type="entry name" value="NAD(P)-binding Rossmann-fold domains"/>
    <property type="match status" value="1"/>
</dbReference>
<dbReference type="PANTHER" id="PTHR43639:SF1">
    <property type="entry name" value="SHORT-CHAIN DEHYDROGENASE_REDUCTASE FAMILY PROTEIN"/>
    <property type="match status" value="1"/>
</dbReference>
<dbReference type="PRINTS" id="PR00081">
    <property type="entry name" value="GDHRDH"/>
</dbReference>
<dbReference type="Pfam" id="PF13561">
    <property type="entry name" value="adh_short_C2"/>
    <property type="match status" value="1"/>
</dbReference>
<comment type="similarity">
    <text evidence="1">Belongs to the short-chain dehydrogenases/reductases (SDR) family.</text>
</comment>
<comment type="caution">
    <text evidence="3">The sequence shown here is derived from an EMBL/GenBank/DDBJ whole genome shotgun (WGS) entry which is preliminary data.</text>
</comment>
<keyword evidence="2" id="KW-0560">Oxidoreductase</keyword>
<accession>A0A2S4HGG9</accession>
<evidence type="ECO:0000256" key="2">
    <source>
        <dbReference type="ARBA" id="ARBA00023002"/>
    </source>
</evidence>
<dbReference type="PROSITE" id="PS00061">
    <property type="entry name" value="ADH_SHORT"/>
    <property type="match status" value="1"/>
</dbReference>
<dbReference type="GO" id="GO:0016491">
    <property type="term" value="F:oxidoreductase activity"/>
    <property type="evidence" value="ECO:0007669"/>
    <property type="project" value="UniProtKB-KW"/>
</dbReference>
<dbReference type="NCBIfam" id="NF006598">
    <property type="entry name" value="PRK09135.1"/>
    <property type="match status" value="1"/>
</dbReference>
<dbReference type="Gene3D" id="3.40.50.720">
    <property type="entry name" value="NAD(P)-binding Rossmann-like Domain"/>
    <property type="match status" value="1"/>
</dbReference>
<evidence type="ECO:0000313" key="4">
    <source>
        <dbReference type="Proteomes" id="UP000237222"/>
    </source>
</evidence>
<dbReference type="RefSeq" id="WP_103684414.1">
    <property type="nucleotide sequence ID" value="NZ_PQGG01000024.1"/>
</dbReference>